<proteinExistence type="predicted"/>
<reference evidence="4" key="1">
    <citation type="submission" date="2016-10" db="EMBL/GenBank/DDBJ databases">
        <authorList>
            <person name="Varghese N."/>
            <person name="Submissions S."/>
        </authorList>
    </citation>
    <scope>NUCLEOTIDE SEQUENCE [LARGE SCALE GENOMIC DNA]</scope>
    <source>
        <strain evidence="4">CGMCC 1.9150</strain>
    </source>
</reference>
<evidence type="ECO:0000313" key="3">
    <source>
        <dbReference type="EMBL" id="SEL05134.1"/>
    </source>
</evidence>
<keyword evidence="2" id="KW-0732">Signal</keyword>
<evidence type="ECO:0000256" key="1">
    <source>
        <dbReference type="SAM" id="MobiDB-lite"/>
    </source>
</evidence>
<dbReference type="EMBL" id="FOBC01000006">
    <property type="protein sequence ID" value="SEL05134.1"/>
    <property type="molecule type" value="Genomic_DNA"/>
</dbReference>
<name>A0A1H7M1S2_9GAMM</name>
<organism evidence="3 4">
    <name type="scientific">Halomonas daqiaonensis</name>
    <dbReference type="NCBI Taxonomy" id="650850"/>
    <lineage>
        <taxon>Bacteria</taxon>
        <taxon>Pseudomonadati</taxon>
        <taxon>Pseudomonadota</taxon>
        <taxon>Gammaproteobacteria</taxon>
        <taxon>Oceanospirillales</taxon>
        <taxon>Halomonadaceae</taxon>
        <taxon>Halomonas</taxon>
    </lineage>
</organism>
<gene>
    <name evidence="3" type="ORF">SAMN04488129_106114</name>
</gene>
<feature type="signal peptide" evidence="2">
    <location>
        <begin position="1"/>
        <end position="31"/>
    </location>
</feature>
<feature type="compositionally biased region" description="Low complexity" evidence="1">
    <location>
        <begin position="125"/>
        <end position="139"/>
    </location>
</feature>
<keyword evidence="4" id="KW-1185">Reference proteome</keyword>
<feature type="chain" id="PRO_5011726039" description="TonB-dependent Receptor Plug Domain" evidence="2">
    <location>
        <begin position="32"/>
        <end position="172"/>
    </location>
</feature>
<dbReference type="Proteomes" id="UP000198807">
    <property type="component" value="Unassembled WGS sequence"/>
</dbReference>
<feature type="region of interest" description="Disordered" evidence="1">
    <location>
        <begin position="110"/>
        <end position="172"/>
    </location>
</feature>
<accession>A0A1H7M1S2</accession>
<evidence type="ECO:0000256" key="2">
    <source>
        <dbReference type="SAM" id="SignalP"/>
    </source>
</evidence>
<protein>
    <recommendedName>
        <fullName evidence="5">TonB-dependent Receptor Plug Domain</fullName>
    </recommendedName>
</protein>
<sequence length="172" mass="17611">MTIQRYQAIRFARTALLTSILVGSFAGTSTADTGSTQQLKPGVRPGDVVILRRVEPVPVGRSDRHAGPIESRVNARDSAMDLQQRLPGVQAISLSDDRAAGIRSSVQGPVNSLHRALGTDSKRTGGAASHGASSSRVTGSLGGGRAGGRVTSVTSGLSGTIGKALSPLTGRN</sequence>
<evidence type="ECO:0000313" key="4">
    <source>
        <dbReference type="Proteomes" id="UP000198807"/>
    </source>
</evidence>
<evidence type="ECO:0008006" key="5">
    <source>
        <dbReference type="Google" id="ProtNLM"/>
    </source>
</evidence>
<dbReference type="STRING" id="650850.SAMN04488129_106114"/>
<dbReference type="AlphaFoldDB" id="A0A1H7M1S2"/>